<evidence type="ECO:0000313" key="3">
    <source>
        <dbReference type="Proteomes" id="UP001595923"/>
    </source>
</evidence>
<accession>A0ABV9DR92</accession>
<gene>
    <name evidence="2" type="ORF">ACFO4E_01830</name>
</gene>
<dbReference type="EMBL" id="JBHSFQ010000001">
    <property type="protein sequence ID" value="MFC4560588.1"/>
    <property type="molecule type" value="Genomic_DNA"/>
</dbReference>
<evidence type="ECO:0000313" key="2">
    <source>
        <dbReference type="EMBL" id="MFC4560588.1"/>
    </source>
</evidence>
<organism evidence="2 3">
    <name type="scientific">Nocardiopsis mangrovi</name>
    <dbReference type="NCBI Taxonomy" id="1179818"/>
    <lineage>
        <taxon>Bacteria</taxon>
        <taxon>Bacillati</taxon>
        <taxon>Actinomycetota</taxon>
        <taxon>Actinomycetes</taxon>
        <taxon>Streptosporangiales</taxon>
        <taxon>Nocardiopsidaceae</taxon>
        <taxon>Nocardiopsis</taxon>
    </lineage>
</organism>
<reference evidence="3" key="1">
    <citation type="journal article" date="2019" name="Int. J. Syst. Evol. Microbiol.">
        <title>The Global Catalogue of Microorganisms (GCM) 10K type strain sequencing project: providing services to taxonomists for standard genome sequencing and annotation.</title>
        <authorList>
            <consortium name="The Broad Institute Genomics Platform"/>
            <consortium name="The Broad Institute Genome Sequencing Center for Infectious Disease"/>
            <person name="Wu L."/>
            <person name="Ma J."/>
        </authorList>
    </citation>
    <scope>NUCLEOTIDE SEQUENCE [LARGE SCALE GENOMIC DNA]</scope>
    <source>
        <strain evidence="3">XZYJ18</strain>
    </source>
</reference>
<proteinExistence type="predicted"/>
<sequence length="581" mass="61433">MKRREQSQTEQLRQALSEREAQLQEAQTRLAALEGSTSLQVGRALTAAAKRPGRGLIRLPRDLFRLWRRAGTSAQGTGRRRRNEPVRSYDAERQEARLLSGTFGVREDKLVVAGILSPEVRAALEPYVRVIPLRPQDAQVVLDSVDVDVVCVAASATAPGSLWAHAGDPAVADRTRTLNWVVESAAGRGTPTVLIADAPAPPALRTLAFDHIHDGDTGVPLHRFNPIAAEPERETDPAYLPSAGPEGPVVNRLVETLDGLRRPGFRWDDLPGVLRAATGVVVDDAGLADRALVCGARALLIGDRRTGRNPAGGPSLHSVPADAGALRSGDAARELARMRESGQLTPEELRLALRSVFLTDATPVRLAEILGKVAFAPGSGSATLPLRGRETAVLACPADDNASLALAGDVLGQVHAPVEVVVPEAAAHFAGVERLRSHGVPLRVADGMAAVDDPGPADWARLAQSATAPWAALWRGPRGEAFLADLVCAAECSGADAVGPAVSGRRGEGASEGDPVDRAIADQEYVFVSAIRPYLARRELLGRGLQPGMWNRHGARLLALGPVGDHREPADHAGTAPNVQP</sequence>
<protein>
    <submittedName>
        <fullName evidence="2">Uncharacterized protein</fullName>
    </submittedName>
</protein>
<keyword evidence="3" id="KW-1185">Reference proteome</keyword>
<name>A0ABV9DR92_9ACTN</name>
<comment type="caution">
    <text evidence="2">The sequence shown here is derived from an EMBL/GenBank/DDBJ whole genome shotgun (WGS) entry which is preliminary data.</text>
</comment>
<feature type="region of interest" description="Disordered" evidence="1">
    <location>
        <begin position="562"/>
        <end position="581"/>
    </location>
</feature>
<dbReference type="Proteomes" id="UP001595923">
    <property type="component" value="Unassembled WGS sequence"/>
</dbReference>
<feature type="region of interest" description="Disordered" evidence="1">
    <location>
        <begin position="1"/>
        <end position="20"/>
    </location>
</feature>
<dbReference type="RefSeq" id="WP_378570832.1">
    <property type="nucleotide sequence ID" value="NZ_JBHSFQ010000001.1"/>
</dbReference>
<evidence type="ECO:0000256" key="1">
    <source>
        <dbReference type="SAM" id="MobiDB-lite"/>
    </source>
</evidence>